<protein>
    <submittedName>
        <fullName evidence="3">Uncharacterized protein</fullName>
    </submittedName>
</protein>
<dbReference type="GO" id="GO:0003677">
    <property type="term" value="F:DNA binding"/>
    <property type="evidence" value="ECO:0007669"/>
    <property type="project" value="InterPro"/>
</dbReference>
<evidence type="ECO:0000259" key="1">
    <source>
        <dbReference type="Pfam" id="PF01548"/>
    </source>
</evidence>
<dbReference type="PANTHER" id="PTHR33055">
    <property type="entry name" value="TRANSPOSASE FOR INSERTION SEQUENCE ELEMENT IS1111A"/>
    <property type="match status" value="1"/>
</dbReference>
<evidence type="ECO:0000313" key="3">
    <source>
        <dbReference type="EMBL" id="KZN47685.1"/>
    </source>
</evidence>
<reference evidence="3 4" key="1">
    <citation type="submission" date="2013-07" db="EMBL/GenBank/DDBJ databases">
        <title>Comparative Genomic and Metabolomic Analysis of Twelve Strains of Pseudoalteromonas luteoviolacea.</title>
        <authorList>
            <person name="Vynne N.G."/>
            <person name="Mansson M."/>
            <person name="Gram L."/>
        </authorList>
    </citation>
    <scope>NUCLEOTIDE SEQUENCE [LARGE SCALE GENOMIC DNA]</scope>
    <source>
        <strain evidence="3 4">H33</strain>
    </source>
</reference>
<organism evidence="3 4">
    <name type="scientific">Pseudoalteromonas luteoviolacea H33</name>
    <dbReference type="NCBI Taxonomy" id="1365251"/>
    <lineage>
        <taxon>Bacteria</taxon>
        <taxon>Pseudomonadati</taxon>
        <taxon>Pseudomonadota</taxon>
        <taxon>Gammaproteobacteria</taxon>
        <taxon>Alteromonadales</taxon>
        <taxon>Pseudoalteromonadaceae</taxon>
        <taxon>Pseudoalteromonas</taxon>
    </lineage>
</organism>
<dbReference type="InterPro" id="IPR003346">
    <property type="entry name" value="Transposase_20"/>
</dbReference>
<dbReference type="InterPro" id="IPR047650">
    <property type="entry name" value="Transpos_IS110"/>
</dbReference>
<dbReference type="OrthoDB" id="4337860at2"/>
<dbReference type="GO" id="GO:0006313">
    <property type="term" value="P:DNA transposition"/>
    <property type="evidence" value="ECO:0007669"/>
    <property type="project" value="InterPro"/>
</dbReference>
<feature type="domain" description="Transposase IS110-like N-terminal" evidence="1">
    <location>
        <begin position="12"/>
        <end position="158"/>
    </location>
</feature>
<dbReference type="PANTHER" id="PTHR33055:SF16">
    <property type="entry name" value="TRANSPOSASE FOR INSERTION SEQUENCE ELEMENT IS1547"/>
    <property type="match status" value="1"/>
</dbReference>
<evidence type="ECO:0000313" key="4">
    <source>
        <dbReference type="Proteomes" id="UP000076503"/>
    </source>
</evidence>
<dbReference type="EMBL" id="AUXZ01000098">
    <property type="protein sequence ID" value="KZN47685.1"/>
    <property type="molecule type" value="Genomic_DNA"/>
</dbReference>
<dbReference type="Pfam" id="PF02371">
    <property type="entry name" value="Transposase_20"/>
    <property type="match status" value="1"/>
</dbReference>
<dbReference type="PATRIC" id="fig|1365251.3.peg.4081"/>
<dbReference type="RefSeq" id="WP_063363330.1">
    <property type="nucleotide sequence ID" value="NZ_AUXZ01000098.1"/>
</dbReference>
<feature type="domain" description="Transposase IS116/IS110/IS902 C-terminal" evidence="2">
    <location>
        <begin position="230"/>
        <end position="313"/>
    </location>
</feature>
<dbReference type="InterPro" id="IPR002525">
    <property type="entry name" value="Transp_IS110-like_N"/>
</dbReference>
<proteinExistence type="predicted"/>
<dbReference type="Proteomes" id="UP000076503">
    <property type="component" value="Unassembled WGS sequence"/>
</dbReference>
<accession>A0A167CI38</accession>
<dbReference type="NCBIfam" id="NF033542">
    <property type="entry name" value="transpos_IS110"/>
    <property type="match status" value="1"/>
</dbReference>
<dbReference type="AlphaFoldDB" id="A0A167CI38"/>
<dbReference type="Pfam" id="PF01548">
    <property type="entry name" value="DEDD_Tnp_IS110"/>
    <property type="match status" value="1"/>
</dbReference>
<gene>
    <name evidence="3" type="ORF">N476_23060</name>
</gene>
<name>A0A167CI38_9GAMM</name>
<dbReference type="GO" id="GO:0004803">
    <property type="term" value="F:transposase activity"/>
    <property type="evidence" value="ECO:0007669"/>
    <property type="project" value="InterPro"/>
</dbReference>
<evidence type="ECO:0000259" key="2">
    <source>
        <dbReference type="Pfam" id="PF02371"/>
    </source>
</evidence>
<sequence>MNRNDISNNLTLGVDTHLDNHVAVLVNDIGQVVDTQEFTVNSTGYSQLYKWCKSFGTVNQAGLEGTGTYGAGLCKFLQEQKVTVFEVNRPNSAIRRLRGKSDPTDAESAARSVLAKESTAIPKSHDGIVEAMRFLVVARKSSVKSKTQAINQIRALLVTAPEHIRQQCYVPSSYRCITACKALEMNSVNILEETLISMLQLLAERWMMLSQELKTIDKKLKALTNSAASTLLEQYGVGSYVAATLLVAAGDNPERLKKESSFAALCGVSPLDASSGKKQRHRLNRGGARDANNALWTVALIRMRNDFRTRKYVEKRSSEGKSNKEIQRCLKRYIARELYPIIVSDLSKLT</sequence>
<comment type="caution">
    <text evidence="3">The sequence shown here is derived from an EMBL/GenBank/DDBJ whole genome shotgun (WGS) entry which is preliminary data.</text>
</comment>